<feature type="compositionally biased region" description="Acidic residues" evidence="8">
    <location>
        <begin position="197"/>
        <end position="220"/>
    </location>
</feature>
<dbReference type="FunFam" id="3.40.50.300:FF:000061">
    <property type="entry name" value="ATPase family, AAA domain-containing 2"/>
    <property type="match status" value="1"/>
</dbReference>
<feature type="compositionally biased region" description="Basic and acidic residues" evidence="8">
    <location>
        <begin position="163"/>
        <end position="175"/>
    </location>
</feature>
<comment type="caution">
    <text evidence="10">The sequence shown here is derived from an EMBL/GenBank/DDBJ whole genome shotgun (WGS) entry which is preliminary data.</text>
</comment>
<evidence type="ECO:0000256" key="2">
    <source>
        <dbReference type="ARBA" id="ARBA00006914"/>
    </source>
</evidence>
<evidence type="ECO:0000313" key="10">
    <source>
        <dbReference type="EMBL" id="KAJ7031143.1"/>
    </source>
</evidence>
<dbReference type="SMART" id="SM00382">
    <property type="entry name" value="AAA"/>
    <property type="match status" value="1"/>
</dbReference>
<feature type="region of interest" description="Disordered" evidence="8">
    <location>
        <begin position="1"/>
        <end position="298"/>
    </location>
</feature>
<keyword evidence="11" id="KW-1185">Reference proteome</keyword>
<feature type="compositionally biased region" description="Low complexity" evidence="8">
    <location>
        <begin position="1075"/>
        <end position="1087"/>
    </location>
</feature>
<feature type="compositionally biased region" description="Basic and acidic residues" evidence="8">
    <location>
        <begin position="35"/>
        <end position="46"/>
    </location>
</feature>
<dbReference type="GO" id="GO:0006337">
    <property type="term" value="P:nucleosome disassembly"/>
    <property type="evidence" value="ECO:0007669"/>
    <property type="project" value="TreeGrafter"/>
</dbReference>
<comment type="similarity">
    <text evidence="2">Belongs to the AAA ATPase family.</text>
</comment>
<evidence type="ECO:0000256" key="3">
    <source>
        <dbReference type="ARBA" id="ARBA00022741"/>
    </source>
</evidence>
<dbReference type="SUPFAM" id="SSF47370">
    <property type="entry name" value="Bromodomain"/>
    <property type="match status" value="1"/>
</dbReference>
<dbReference type="EMBL" id="JARJCM010000084">
    <property type="protein sequence ID" value="KAJ7031143.1"/>
    <property type="molecule type" value="Genomic_DNA"/>
</dbReference>
<dbReference type="GO" id="GO:0003682">
    <property type="term" value="F:chromatin binding"/>
    <property type="evidence" value="ECO:0007669"/>
    <property type="project" value="TreeGrafter"/>
</dbReference>
<dbReference type="InterPro" id="IPR045199">
    <property type="entry name" value="ATAD2-like"/>
</dbReference>
<dbReference type="Gene3D" id="3.40.50.300">
    <property type="entry name" value="P-loop containing nucleotide triphosphate hydrolases"/>
    <property type="match status" value="2"/>
</dbReference>
<accession>A0AAD6SRE1</accession>
<dbReference type="PANTHER" id="PTHR23069:SF0">
    <property type="entry name" value="TAT-BINDING HOMOLOG 7"/>
    <property type="match status" value="1"/>
</dbReference>
<gene>
    <name evidence="10" type="ORF">C8F04DRAFT_709009</name>
</gene>
<proteinExistence type="inferred from homology"/>
<feature type="compositionally biased region" description="Polar residues" evidence="8">
    <location>
        <begin position="1278"/>
        <end position="1291"/>
    </location>
</feature>
<feature type="compositionally biased region" description="Gly residues" evidence="8">
    <location>
        <begin position="1098"/>
        <end position="1109"/>
    </location>
</feature>
<dbReference type="GO" id="GO:0006334">
    <property type="term" value="P:nucleosome assembly"/>
    <property type="evidence" value="ECO:0007669"/>
    <property type="project" value="TreeGrafter"/>
</dbReference>
<keyword evidence="7" id="KW-0539">Nucleus</keyword>
<dbReference type="GO" id="GO:0005634">
    <property type="term" value="C:nucleus"/>
    <property type="evidence" value="ECO:0007669"/>
    <property type="project" value="UniProtKB-SubCell"/>
</dbReference>
<keyword evidence="4" id="KW-0378">Hydrolase</keyword>
<dbReference type="FunFam" id="3.40.50.300:FF:001218">
    <property type="entry name" value="AAA family ATPase, putative"/>
    <property type="match status" value="1"/>
</dbReference>
<dbReference type="SUPFAM" id="SSF52540">
    <property type="entry name" value="P-loop containing nucleoside triphosphate hydrolases"/>
    <property type="match status" value="2"/>
</dbReference>
<keyword evidence="6" id="KW-0103">Bromodomain</keyword>
<sequence length="1418" mass="154903">MSNDRVFITLPAMAAEGVPLRRSSRRKSGSSGSEYHQDDSSHHEEMPQDDEPQEEITTTRHGRRIVKRSYVETSGDDNAGPAGLFDDNQRVAPRSNHSTTDSEGPRRYPTRRKVNTLGGFIASDDDGKPRYEMRSRAKKKRPQPNGNGNSSAPVSKRNGPSTREQRHNARRARLDDQEDGYSPGQHTSSPDTHPDSDLDAEGELEPDLEEEREEEEEEEDNRPYALRQRQKINYAIPPPLEEMTRPPQPTRPAPSRKRTKGPGWSASGAELGRWMGMGGNDDSDSDNPANAPRTPRKPVAMGFASTPSNMGNLGLGKVGDAALADADPLGVNANVTFDEVGGLDDHIHALKEMTLLPLLYPEVFQQFRVTPPRGVLFHGPPGTGKTLLARALAASCRTGGRQISACLFPVHYFIFILPPAFFMRKGADILSKWVGEAERQLRLLFDEARAHQPSIIFFDEIDGLAPVRSSKQDQIHASIVATLLALMDGMDGRGSVVVIGATNRPDALDPALRRPGRFDREFYFGLPGADARERILSIMTRGWKGWGEEDEGASRVKGLAALTKGYGGADLRALCTEAALNAVQRRYPQIYKTNERLLLKPDTIEVGLRDFMISIKKLVPAAARSSASVAAPLPEQLTPLLGDALDRVKAAIALVLPVDKKLSALEEAEFEDVGGEGGALERELTMQTMASLRVYRPRVILHGTAGMGQTFVGAAALHHLEGYHVQSLELGALLSDSTRTPEAAIVQLFVEAKRHAPAVVYIPALRAWCAAVSETARATVRAMLDTLAPADPVLLLAVVDGRFTDLPRDVRAWFGVGAGGRVELTAPAASERAAFFAGLIRDVRRQPNEFADGMPRRKRVLEVLEVAPPLEPRKPSAAELALQEENDQRVIALLKYRLEPILTQLKRKFKRFTKRATEEYAYAFAGMEDIQPHQPLEVLTTTVEVQTDLNGSINIMEQEHVGLPPVNGHVNGVTVEPEAPVAPVQRRAELYDMDLERMHTQLYKGRYLTPQDFLDDVGKIVHNAATRQAEDIDRLYKAQAMFTATQVSIHEFDPQLRMECERMALRERARREAARAAVDTANATNAKGKGKEKEKENGGGSGNGSGAEGAPGARRSARHNGLQPELTITDPVQLERRLKRQRSDGAATDSHGSDEDGVAGRDAKRSRMAAAAAIDGYGSDDPLNLAPSRANAVRFAGDETQPMDVSQPFDPMLSLTDPVIDPALFSTSPNTYPSDAMAVDSPTAQRLVGFDPFLLNPAHASASASTSNANDDPFLAGPSNSGQIRTPSMPIQSLLHATPAPDAAVPSTPSRPKSKSKSREPEPEPAPPPIPIVVERTPTPPLPDFHLDDEVVLQLETTLCDSTSSLTIEQLEQLRATCLATVWRHRTAWDRNPAVYELQGVVREFVDQVGADDSDADM</sequence>
<feature type="domain" description="AAA+ ATPase" evidence="9">
    <location>
        <begin position="371"/>
        <end position="528"/>
    </location>
</feature>
<dbReference type="Gene3D" id="1.10.8.60">
    <property type="match status" value="1"/>
</dbReference>
<keyword evidence="3" id="KW-0547">Nucleotide-binding</keyword>
<feature type="compositionally biased region" description="Polar residues" evidence="8">
    <location>
        <begin position="144"/>
        <end position="162"/>
    </location>
</feature>
<evidence type="ECO:0000256" key="1">
    <source>
        <dbReference type="ARBA" id="ARBA00004123"/>
    </source>
</evidence>
<protein>
    <submittedName>
        <fullName evidence="10">AAA-domain-containing protein</fullName>
    </submittedName>
</protein>
<dbReference type="InterPro" id="IPR027417">
    <property type="entry name" value="P-loop_NTPase"/>
</dbReference>
<dbReference type="Pfam" id="PF17862">
    <property type="entry name" value="AAA_lid_3"/>
    <property type="match status" value="1"/>
</dbReference>
<evidence type="ECO:0000256" key="6">
    <source>
        <dbReference type="ARBA" id="ARBA00023117"/>
    </source>
</evidence>
<reference evidence="10" key="1">
    <citation type="submission" date="2023-03" db="EMBL/GenBank/DDBJ databases">
        <title>Massive genome expansion in bonnet fungi (Mycena s.s.) driven by repeated elements and novel gene families across ecological guilds.</title>
        <authorList>
            <consortium name="Lawrence Berkeley National Laboratory"/>
            <person name="Harder C.B."/>
            <person name="Miyauchi S."/>
            <person name="Viragh M."/>
            <person name="Kuo A."/>
            <person name="Thoen E."/>
            <person name="Andreopoulos B."/>
            <person name="Lu D."/>
            <person name="Skrede I."/>
            <person name="Drula E."/>
            <person name="Henrissat B."/>
            <person name="Morin E."/>
            <person name="Kohler A."/>
            <person name="Barry K."/>
            <person name="LaButti K."/>
            <person name="Morin E."/>
            <person name="Salamov A."/>
            <person name="Lipzen A."/>
            <person name="Mereny Z."/>
            <person name="Hegedus B."/>
            <person name="Baldrian P."/>
            <person name="Stursova M."/>
            <person name="Weitz H."/>
            <person name="Taylor A."/>
            <person name="Grigoriev I.V."/>
            <person name="Nagy L.G."/>
            <person name="Martin F."/>
            <person name="Kauserud H."/>
        </authorList>
    </citation>
    <scope>NUCLEOTIDE SEQUENCE</scope>
    <source>
        <strain evidence="10">CBHHK200</strain>
    </source>
</reference>
<evidence type="ECO:0000259" key="9">
    <source>
        <dbReference type="SMART" id="SM00382"/>
    </source>
</evidence>
<dbReference type="PROSITE" id="PS00674">
    <property type="entry name" value="AAA"/>
    <property type="match status" value="1"/>
</dbReference>
<comment type="subcellular location">
    <subcellularLocation>
        <location evidence="1">Nucleus</location>
    </subcellularLocation>
</comment>
<dbReference type="Gene3D" id="1.20.920.10">
    <property type="entry name" value="Bromodomain-like"/>
    <property type="match status" value="1"/>
</dbReference>
<dbReference type="InterPro" id="IPR003960">
    <property type="entry name" value="ATPase_AAA_CS"/>
</dbReference>
<dbReference type="GO" id="GO:0005524">
    <property type="term" value="F:ATP binding"/>
    <property type="evidence" value="ECO:0007669"/>
    <property type="project" value="UniProtKB-KW"/>
</dbReference>
<evidence type="ECO:0000256" key="7">
    <source>
        <dbReference type="ARBA" id="ARBA00023242"/>
    </source>
</evidence>
<feature type="compositionally biased region" description="Basic and acidic residues" evidence="8">
    <location>
        <begin position="1151"/>
        <end position="1164"/>
    </location>
</feature>
<keyword evidence="5" id="KW-0067">ATP-binding</keyword>
<dbReference type="GO" id="GO:0045815">
    <property type="term" value="P:transcription initiation-coupled chromatin remodeling"/>
    <property type="evidence" value="ECO:0007669"/>
    <property type="project" value="TreeGrafter"/>
</dbReference>
<evidence type="ECO:0000256" key="5">
    <source>
        <dbReference type="ARBA" id="ARBA00022840"/>
    </source>
</evidence>
<dbReference type="GO" id="GO:0016887">
    <property type="term" value="F:ATP hydrolysis activity"/>
    <property type="evidence" value="ECO:0007669"/>
    <property type="project" value="InterPro"/>
</dbReference>
<dbReference type="Pfam" id="PF00004">
    <property type="entry name" value="AAA"/>
    <property type="match status" value="2"/>
</dbReference>
<feature type="region of interest" description="Disordered" evidence="8">
    <location>
        <begin position="1262"/>
        <end position="1333"/>
    </location>
</feature>
<name>A0AAD6SRE1_9AGAR</name>
<dbReference type="InterPro" id="IPR036427">
    <property type="entry name" value="Bromodomain-like_sf"/>
</dbReference>
<dbReference type="InterPro" id="IPR041569">
    <property type="entry name" value="AAA_lid_3"/>
</dbReference>
<evidence type="ECO:0000313" key="11">
    <source>
        <dbReference type="Proteomes" id="UP001218188"/>
    </source>
</evidence>
<feature type="region of interest" description="Disordered" evidence="8">
    <location>
        <begin position="1075"/>
        <end position="1164"/>
    </location>
</feature>
<evidence type="ECO:0000256" key="4">
    <source>
        <dbReference type="ARBA" id="ARBA00022801"/>
    </source>
</evidence>
<feature type="compositionally biased region" description="Pro residues" evidence="8">
    <location>
        <begin position="236"/>
        <end position="252"/>
    </location>
</feature>
<dbReference type="PANTHER" id="PTHR23069">
    <property type="entry name" value="AAA DOMAIN-CONTAINING"/>
    <property type="match status" value="1"/>
</dbReference>
<dbReference type="InterPro" id="IPR003593">
    <property type="entry name" value="AAA+_ATPase"/>
</dbReference>
<organism evidence="10 11">
    <name type="scientific">Mycena alexandri</name>
    <dbReference type="NCBI Taxonomy" id="1745969"/>
    <lineage>
        <taxon>Eukaryota</taxon>
        <taxon>Fungi</taxon>
        <taxon>Dikarya</taxon>
        <taxon>Basidiomycota</taxon>
        <taxon>Agaricomycotina</taxon>
        <taxon>Agaricomycetes</taxon>
        <taxon>Agaricomycetidae</taxon>
        <taxon>Agaricales</taxon>
        <taxon>Marasmiineae</taxon>
        <taxon>Mycenaceae</taxon>
        <taxon>Mycena</taxon>
    </lineage>
</organism>
<feature type="compositionally biased region" description="Basic and acidic residues" evidence="8">
    <location>
        <begin position="125"/>
        <end position="135"/>
    </location>
</feature>
<evidence type="ECO:0000256" key="8">
    <source>
        <dbReference type="SAM" id="MobiDB-lite"/>
    </source>
</evidence>
<dbReference type="Proteomes" id="UP001218188">
    <property type="component" value="Unassembled WGS sequence"/>
</dbReference>
<dbReference type="GO" id="GO:0042393">
    <property type="term" value="F:histone binding"/>
    <property type="evidence" value="ECO:0007669"/>
    <property type="project" value="TreeGrafter"/>
</dbReference>
<dbReference type="InterPro" id="IPR003959">
    <property type="entry name" value="ATPase_AAA_core"/>
</dbReference>